<comment type="caution">
    <text evidence="2">The sequence shown here is derived from an EMBL/GenBank/DDBJ whole genome shotgun (WGS) entry which is preliminary data.</text>
</comment>
<dbReference type="AlphaFoldDB" id="A0A2G8RZC9"/>
<keyword evidence="3" id="KW-1185">Reference proteome</keyword>
<evidence type="ECO:0000313" key="3">
    <source>
        <dbReference type="Proteomes" id="UP000230002"/>
    </source>
</evidence>
<protein>
    <submittedName>
        <fullName evidence="2">Uncharacterized protein</fullName>
    </submittedName>
</protein>
<dbReference type="Proteomes" id="UP000230002">
    <property type="component" value="Unassembled WGS sequence"/>
</dbReference>
<organism evidence="2 3">
    <name type="scientific">Ganoderma sinense ZZ0214-1</name>
    <dbReference type="NCBI Taxonomy" id="1077348"/>
    <lineage>
        <taxon>Eukaryota</taxon>
        <taxon>Fungi</taxon>
        <taxon>Dikarya</taxon>
        <taxon>Basidiomycota</taxon>
        <taxon>Agaricomycotina</taxon>
        <taxon>Agaricomycetes</taxon>
        <taxon>Polyporales</taxon>
        <taxon>Polyporaceae</taxon>
        <taxon>Ganoderma</taxon>
    </lineage>
</organism>
<gene>
    <name evidence="2" type="ORF">GSI_11035</name>
</gene>
<evidence type="ECO:0000313" key="2">
    <source>
        <dbReference type="EMBL" id="PIL26855.1"/>
    </source>
</evidence>
<dbReference type="EMBL" id="AYKW01000035">
    <property type="protein sequence ID" value="PIL26855.1"/>
    <property type="molecule type" value="Genomic_DNA"/>
</dbReference>
<accession>A0A2G8RZC9</accession>
<reference evidence="2 3" key="1">
    <citation type="journal article" date="2015" name="Sci. Rep.">
        <title>Chromosome-level genome map provides insights into diverse defense mechanisms in the medicinal fungus Ganoderma sinense.</title>
        <authorList>
            <person name="Zhu Y."/>
            <person name="Xu J."/>
            <person name="Sun C."/>
            <person name="Zhou S."/>
            <person name="Xu H."/>
            <person name="Nelson D.R."/>
            <person name="Qian J."/>
            <person name="Song J."/>
            <person name="Luo H."/>
            <person name="Xiang L."/>
            <person name="Li Y."/>
            <person name="Xu Z."/>
            <person name="Ji A."/>
            <person name="Wang L."/>
            <person name="Lu S."/>
            <person name="Hayward A."/>
            <person name="Sun W."/>
            <person name="Li X."/>
            <person name="Schwartz D.C."/>
            <person name="Wang Y."/>
            <person name="Chen S."/>
        </authorList>
    </citation>
    <scope>NUCLEOTIDE SEQUENCE [LARGE SCALE GENOMIC DNA]</scope>
    <source>
        <strain evidence="2 3">ZZ0214-1</strain>
    </source>
</reference>
<dbReference type="STRING" id="1077348.A0A2G8RZC9"/>
<feature type="compositionally biased region" description="Polar residues" evidence="1">
    <location>
        <begin position="1"/>
        <end position="17"/>
    </location>
</feature>
<evidence type="ECO:0000256" key="1">
    <source>
        <dbReference type="SAM" id="MobiDB-lite"/>
    </source>
</evidence>
<proteinExistence type="predicted"/>
<sequence length="286" mass="32499">MSALDTTPSISRASTPSSDEDSGRALRIQRERYAELIRGLQRVPEQICEAYRDAWQRFYLWEPQYCQDMLRSLRDATLPQPSAVPFSAFVSESFDLSDINDSMEGEGDDDSLSFQQWFCDDGRSVSFLSVAEEVVVGSRRTPFTSYAYAKYEACTPALQNIKHETDTRILQFIPYADEPGFLRRIKSYAGLHAVFAWQHSWYDVDFKLIALEAAWHLHEAGLSPETMDKYEVAFFPSLGGQSGLVASMHHRDLIEWGGSLPSSQLSDLRRPQAQFLGRCFSTDSFL</sequence>
<dbReference type="OrthoDB" id="6141102at2759"/>
<feature type="region of interest" description="Disordered" evidence="1">
    <location>
        <begin position="1"/>
        <end position="24"/>
    </location>
</feature>
<name>A0A2G8RZC9_9APHY</name>